<gene>
    <name evidence="1" type="ORF">A2892_04185</name>
</gene>
<name>A0A1F8B9Z5_9BACT</name>
<dbReference type="Proteomes" id="UP000176404">
    <property type="component" value="Unassembled WGS sequence"/>
</dbReference>
<dbReference type="CDD" id="cd02440">
    <property type="entry name" value="AdoMet_MTases"/>
    <property type="match status" value="1"/>
</dbReference>
<accession>A0A1F8B9Z5</accession>
<organism evidence="1 2">
    <name type="scientific">Candidatus Woesebacteria bacterium RIFCSPLOWO2_01_FULL_39_10b</name>
    <dbReference type="NCBI Taxonomy" id="1802517"/>
    <lineage>
        <taxon>Bacteria</taxon>
        <taxon>Candidatus Woeseibacteriota</taxon>
    </lineage>
</organism>
<dbReference type="EMBL" id="MGHD01000007">
    <property type="protein sequence ID" value="OGM60215.1"/>
    <property type="molecule type" value="Genomic_DNA"/>
</dbReference>
<dbReference type="AlphaFoldDB" id="A0A1F8B9Z5"/>
<dbReference type="STRING" id="1802517.A2892_04185"/>
<evidence type="ECO:0000313" key="2">
    <source>
        <dbReference type="Proteomes" id="UP000176404"/>
    </source>
</evidence>
<dbReference type="PANTHER" id="PTHR43861">
    <property type="entry name" value="TRANS-ACONITATE 2-METHYLTRANSFERASE-RELATED"/>
    <property type="match status" value="1"/>
</dbReference>
<sequence>MTFLTKRFLPLGKLTKKIKTKMVNMATPSNNLEKPVNRLQFDYELLNSENFSNPNSYLNTNEEWREIKKYFLENILKNVKILELGSGGGFFGNWLVQSGYKEVVVSDLSEVALKKITESFPKLKRVQLDARDFKTNKKFDVVVSLDLMEHISDVEKHIRSVRRALKRRGIYIIKTPNKLWEIAFYKYWLYRNNKKGIRFWEKAHVSIMFKNELRNRLLRAGFLKVDFLRQSGLTRAQEKKVKNSFGNKISQLLIAGINSLLRILPLSLGIQFIVIAYKH</sequence>
<proteinExistence type="predicted"/>
<evidence type="ECO:0008006" key="3">
    <source>
        <dbReference type="Google" id="ProtNLM"/>
    </source>
</evidence>
<dbReference type="Pfam" id="PF13489">
    <property type="entry name" value="Methyltransf_23"/>
    <property type="match status" value="1"/>
</dbReference>
<reference evidence="1 2" key="1">
    <citation type="journal article" date="2016" name="Nat. Commun.">
        <title>Thousands of microbial genomes shed light on interconnected biogeochemical processes in an aquifer system.</title>
        <authorList>
            <person name="Anantharaman K."/>
            <person name="Brown C.T."/>
            <person name="Hug L.A."/>
            <person name="Sharon I."/>
            <person name="Castelle C.J."/>
            <person name="Probst A.J."/>
            <person name="Thomas B.C."/>
            <person name="Singh A."/>
            <person name="Wilkins M.J."/>
            <person name="Karaoz U."/>
            <person name="Brodie E.L."/>
            <person name="Williams K.H."/>
            <person name="Hubbard S.S."/>
            <person name="Banfield J.F."/>
        </authorList>
    </citation>
    <scope>NUCLEOTIDE SEQUENCE [LARGE SCALE GENOMIC DNA]</scope>
</reference>
<evidence type="ECO:0000313" key="1">
    <source>
        <dbReference type="EMBL" id="OGM60215.1"/>
    </source>
</evidence>
<dbReference type="Gene3D" id="3.40.50.150">
    <property type="entry name" value="Vaccinia Virus protein VP39"/>
    <property type="match status" value="1"/>
</dbReference>
<protein>
    <recommendedName>
        <fullName evidence="3">Methyltransferase type 11 domain-containing protein</fullName>
    </recommendedName>
</protein>
<dbReference type="SUPFAM" id="SSF53335">
    <property type="entry name" value="S-adenosyl-L-methionine-dependent methyltransferases"/>
    <property type="match status" value="1"/>
</dbReference>
<dbReference type="InterPro" id="IPR029063">
    <property type="entry name" value="SAM-dependent_MTases_sf"/>
</dbReference>
<comment type="caution">
    <text evidence="1">The sequence shown here is derived from an EMBL/GenBank/DDBJ whole genome shotgun (WGS) entry which is preliminary data.</text>
</comment>